<accession>Q8RBM9</accession>
<dbReference type="KEGG" id="tte:TTE0788"/>
<dbReference type="eggNOG" id="ENOG502ZXNY">
    <property type="taxonomic scope" value="Bacteria"/>
</dbReference>
<dbReference type="Proteomes" id="UP000000555">
    <property type="component" value="Chromosome"/>
</dbReference>
<reference evidence="1 2" key="1">
    <citation type="journal article" date="2002" name="Genome Res.">
        <title>A complete sequence of the T. tengcongensis genome.</title>
        <authorList>
            <person name="Bao Q."/>
            <person name="Tian Y."/>
            <person name="Li W."/>
            <person name="Xu Z."/>
            <person name="Xuan Z."/>
            <person name="Hu S."/>
            <person name="Dong W."/>
            <person name="Yang J."/>
            <person name="Chen Y."/>
            <person name="Xue Y."/>
            <person name="Xu Y."/>
            <person name="Lai X."/>
            <person name="Huang L."/>
            <person name="Dong X."/>
            <person name="Ma Y."/>
            <person name="Ling L."/>
            <person name="Tan H."/>
            <person name="Chen R."/>
            <person name="Wang J."/>
            <person name="Yu J."/>
            <person name="Yang H."/>
        </authorList>
    </citation>
    <scope>NUCLEOTIDE SEQUENCE [LARGE SCALE GENOMIC DNA]</scope>
    <source>
        <strain evidence="2">DSM 15242 / JCM 11007 / NBRC 100824 / MB4</strain>
    </source>
</reference>
<dbReference type="AlphaFoldDB" id="Q8RBM9"/>
<protein>
    <submittedName>
        <fullName evidence="1">Uncharacterized protein</fullName>
    </submittedName>
</protein>
<evidence type="ECO:0000313" key="1">
    <source>
        <dbReference type="EMBL" id="AAM24044.1"/>
    </source>
</evidence>
<dbReference type="HOGENOM" id="CLU_2951569_0_0_9"/>
<evidence type="ECO:0000313" key="2">
    <source>
        <dbReference type="Proteomes" id="UP000000555"/>
    </source>
</evidence>
<organism evidence="1 2">
    <name type="scientific">Caldanaerobacter subterraneus subsp. tengcongensis (strain DSM 15242 / JCM 11007 / NBRC 100824 / MB4)</name>
    <name type="common">Thermoanaerobacter tengcongensis</name>
    <dbReference type="NCBI Taxonomy" id="273068"/>
    <lineage>
        <taxon>Bacteria</taxon>
        <taxon>Bacillati</taxon>
        <taxon>Bacillota</taxon>
        <taxon>Clostridia</taxon>
        <taxon>Thermoanaerobacterales</taxon>
        <taxon>Thermoanaerobacteraceae</taxon>
        <taxon>Caldanaerobacter</taxon>
    </lineage>
</organism>
<gene>
    <name evidence="1" type="ordered locus">TTE0788</name>
</gene>
<proteinExistence type="predicted"/>
<name>Q8RBM9_CALS4</name>
<keyword evidence="2" id="KW-1185">Reference proteome</keyword>
<sequence length="59" mass="7021">MHFYFFFLCYNKGKKRKLLRGGNRMRRKLKVLLTSLVLLAYVYGTFIVIPLENPPIWVG</sequence>
<dbReference type="EMBL" id="AE008691">
    <property type="protein sequence ID" value="AAM24044.1"/>
    <property type="molecule type" value="Genomic_DNA"/>
</dbReference>